<evidence type="ECO:0000256" key="5">
    <source>
        <dbReference type="ARBA" id="ARBA00023136"/>
    </source>
</evidence>
<dbReference type="PANTHER" id="PTHR33406">
    <property type="entry name" value="MEMBRANE PROTEIN MJ1562-RELATED"/>
    <property type="match status" value="1"/>
</dbReference>
<feature type="transmembrane region" description="Helical" evidence="6">
    <location>
        <begin position="270"/>
        <end position="295"/>
    </location>
</feature>
<evidence type="ECO:0000256" key="4">
    <source>
        <dbReference type="ARBA" id="ARBA00022989"/>
    </source>
</evidence>
<organism evidence="8 9">
    <name type="scientific">Planococcus wigleyi</name>
    <dbReference type="NCBI Taxonomy" id="2762216"/>
    <lineage>
        <taxon>Bacteria</taxon>
        <taxon>Bacillati</taxon>
        <taxon>Bacillota</taxon>
        <taxon>Bacilli</taxon>
        <taxon>Bacillales</taxon>
        <taxon>Caryophanaceae</taxon>
        <taxon>Planococcus</taxon>
    </lineage>
</organism>
<gene>
    <name evidence="8" type="ORF">H9630_14660</name>
</gene>
<name>A0ABR8WG84_9BACL</name>
<feature type="transmembrane region" description="Helical" evidence="6">
    <location>
        <begin position="369"/>
        <end position="389"/>
    </location>
</feature>
<feature type="transmembrane region" description="Helical" evidence="6">
    <location>
        <begin position="594"/>
        <end position="615"/>
    </location>
</feature>
<accession>A0ABR8WG84</accession>
<dbReference type="Gene3D" id="1.20.1640.10">
    <property type="entry name" value="Multidrug efflux transporter AcrB transmembrane domain"/>
    <property type="match status" value="2"/>
</dbReference>
<dbReference type="InterPro" id="IPR050545">
    <property type="entry name" value="Mycobact_MmpL"/>
</dbReference>
<evidence type="ECO:0000259" key="7">
    <source>
        <dbReference type="PROSITE" id="PS50156"/>
    </source>
</evidence>
<sequence>MAKYLYRLGQWSIRHAKAVIFAAVALLLVMGGLVLGFGFEFDEDLSIPGTSSQDTIELLKEEFPEVGNAGGQIHMVFKAPEGKTLLDPDVQGKLSEVVAEVQSDKAVEMIYTPEMLQNYNADQTIAFAMVSYDSVAVEVSQDSIDRVQEAIQITEDAGIQTELSGDVEVNPFKMEFATEVLGVMAAFIILFFTFGSLLVAGMPIVTAGVGLVIGLLGIVFGTNFTSISTVCLSLAAMLGLAVGIDYALFILSRFRQEYARGYSVNQAIAIANGTAGSAVVFAGLTVVIALIGLAIPQIPFLAMMGFTGALCVFIAIIVAITVVPAVISLFGSRMTPPVDRKRTLGEGFAERVKLSGKYMNGWAKLINKFPVVVALAGTLVLGVISIPFFNMELGLPDDGFYGEDTNERQAYDLLKEAYGEGYHAQLVVVAKATDEDGEVMSKLETLQQDISGMDNVNYIANVIPKEAGDMAVIQLYPVTGPNDSETKDLVNEIRSASAEYEKDGMELLVTGTTAANIDISDKLSEALPVFAALIIGLAFILFMIVFRSILVPLKAVLGFVLSLGATLGFVTWVIQDGNYHELFGFAAAGPVLNFLPIIVVGILFGLAMDYEMFLVSRMREEYTHSGNARKAVLAGLRDSGGVVTAAGLIMIAVFTGFMMASDPMVKVMGMALAFGVLFDAFIVRMMIVPAVMILLGDAAWYLPKWLDKLLPNIDVEGEAIMETMDEPERLNKKKPVEVENI</sequence>
<dbReference type="RefSeq" id="WP_191716236.1">
    <property type="nucleotide sequence ID" value="NZ_JACSPU010000005.1"/>
</dbReference>
<feature type="transmembrane region" description="Helical" evidence="6">
    <location>
        <begin position="180"/>
        <end position="199"/>
    </location>
</feature>
<dbReference type="InterPro" id="IPR004869">
    <property type="entry name" value="MMPL_dom"/>
</dbReference>
<keyword evidence="9" id="KW-1185">Reference proteome</keyword>
<feature type="transmembrane region" description="Helical" evidence="6">
    <location>
        <begin position="636"/>
        <end position="660"/>
    </location>
</feature>
<reference evidence="8 9" key="1">
    <citation type="submission" date="2020-08" db="EMBL/GenBank/DDBJ databases">
        <title>A Genomic Blueprint of the Chicken Gut Microbiome.</title>
        <authorList>
            <person name="Gilroy R."/>
            <person name="Ravi A."/>
            <person name="Getino M."/>
            <person name="Pursley I."/>
            <person name="Horton D.L."/>
            <person name="Alikhan N.-F."/>
            <person name="Baker D."/>
            <person name="Gharbi K."/>
            <person name="Hall N."/>
            <person name="Watson M."/>
            <person name="Adriaenssens E.M."/>
            <person name="Foster-Nyarko E."/>
            <person name="Jarju S."/>
            <person name="Secka A."/>
            <person name="Antonio M."/>
            <person name="Oren A."/>
            <person name="Chaudhuri R."/>
            <person name="La Ragione R.M."/>
            <person name="Hildebrand F."/>
            <person name="Pallen M.J."/>
        </authorList>
    </citation>
    <scope>NUCLEOTIDE SEQUENCE [LARGE SCALE GENOMIC DNA]</scope>
    <source>
        <strain evidence="8 9">Sa1BUA13</strain>
    </source>
</reference>
<dbReference type="PANTHER" id="PTHR33406:SF13">
    <property type="entry name" value="MEMBRANE PROTEIN YDFJ"/>
    <property type="match status" value="1"/>
</dbReference>
<feature type="transmembrane region" description="Helical" evidence="6">
    <location>
        <begin position="301"/>
        <end position="331"/>
    </location>
</feature>
<evidence type="ECO:0000256" key="2">
    <source>
        <dbReference type="ARBA" id="ARBA00022475"/>
    </source>
</evidence>
<keyword evidence="2" id="KW-1003">Cell membrane</keyword>
<keyword evidence="3 6" id="KW-0812">Transmembrane</keyword>
<protein>
    <submittedName>
        <fullName evidence="8">MMPL family transporter</fullName>
    </submittedName>
</protein>
<evidence type="ECO:0000256" key="3">
    <source>
        <dbReference type="ARBA" id="ARBA00022692"/>
    </source>
</evidence>
<feature type="transmembrane region" description="Helical" evidence="6">
    <location>
        <begin position="204"/>
        <end position="221"/>
    </location>
</feature>
<feature type="transmembrane region" description="Helical" evidence="6">
    <location>
        <begin position="20"/>
        <end position="39"/>
    </location>
</feature>
<evidence type="ECO:0000256" key="6">
    <source>
        <dbReference type="SAM" id="Phobius"/>
    </source>
</evidence>
<dbReference type="Pfam" id="PF03176">
    <property type="entry name" value="MMPL"/>
    <property type="match status" value="2"/>
</dbReference>
<dbReference type="EMBL" id="JACSPU010000005">
    <property type="protein sequence ID" value="MBD8016069.1"/>
    <property type="molecule type" value="Genomic_DNA"/>
</dbReference>
<feature type="transmembrane region" description="Helical" evidence="6">
    <location>
        <begin position="526"/>
        <end position="546"/>
    </location>
</feature>
<keyword evidence="4 6" id="KW-1133">Transmembrane helix</keyword>
<feature type="domain" description="SSD" evidence="7">
    <location>
        <begin position="220"/>
        <end position="329"/>
    </location>
</feature>
<comment type="caution">
    <text evidence="8">The sequence shown here is derived from an EMBL/GenBank/DDBJ whole genome shotgun (WGS) entry which is preliminary data.</text>
</comment>
<dbReference type="InterPro" id="IPR000731">
    <property type="entry name" value="SSD"/>
</dbReference>
<keyword evidence="5 6" id="KW-0472">Membrane</keyword>
<evidence type="ECO:0000313" key="8">
    <source>
        <dbReference type="EMBL" id="MBD8016069.1"/>
    </source>
</evidence>
<dbReference type="Proteomes" id="UP000658980">
    <property type="component" value="Unassembled WGS sequence"/>
</dbReference>
<feature type="transmembrane region" description="Helical" evidence="6">
    <location>
        <begin position="553"/>
        <end position="574"/>
    </location>
</feature>
<dbReference type="PROSITE" id="PS50156">
    <property type="entry name" value="SSD"/>
    <property type="match status" value="1"/>
</dbReference>
<evidence type="ECO:0000256" key="1">
    <source>
        <dbReference type="ARBA" id="ARBA00004651"/>
    </source>
</evidence>
<feature type="transmembrane region" description="Helical" evidence="6">
    <location>
        <begin position="227"/>
        <end position="249"/>
    </location>
</feature>
<dbReference type="SUPFAM" id="SSF82866">
    <property type="entry name" value="Multidrug efflux transporter AcrB transmembrane domain"/>
    <property type="match status" value="2"/>
</dbReference>
<comment type="subcellular location">
    <subcellularLocation>
        <location evidence="1">Cell membrane</location>
        <topology evidence="1">Multi-pass membrane protein</topology>
    </subcellularLocation>
</comment>
<evidence type="ECO:0000313" key="9">
    <source>
        <dbReference type="Proteomes" id="UP000658980"/>
    </source>
</evidence>
<feature type="transmembrane region" description="Helical" evidence="6">
    <location>
        <begin position="672"/>
        <end position="695"/>
    </location>
</feature>
<proteinExistence type="predicted"/>